<accession>A0AAV4BFN2</accession>
<evidence type="ECO:0000313" key="1">
    <source>
        <dbReference type="EMBL" id="GFO17664.1"/>
    </source>
</evidence>
<organism evidence="1 2">
    <name type="scientific">Plakobranchus ocellatus</name>
    <dbReference type="NCBI Taxonomy" id="259542"/>
    <lineage>
        <taxon>Eukaryota</taxon>
        <taxon>Metazoa</taxon>
        <taxon>Spiralia</taxon>
        <taxon>Lophotrochozoa</taxon>
        <taxon>Mollusca</taxon>
        <taxon>Gastropoda</taxon>
        <taxon>Heterobranchia</taxon>
        <taxon>Euthyneura</taxon>
        <taxon>Panpulmonata</taxon>
        <taxon>Sacoglossa</taxon>
        <taxon>Placobranchoidea</taxon>
        <taxon>Plakobranchidae</taxon>
        <taxon>Plakobranchus</taxon>
    </lineage>
</organism>
<evidence type="ECO:0000313" key="2">
    <source>
        <dbReference type="Proteomes" id="UP000735302"/>
    </source>
</evidence>
<dbReference type="Proteomes" id="UP000735302">
    <property type="component" value="Unassembled WGS sequence"/>
</dbReference>
<gene>
    <name evidence="1" type="ORF">PoB_004416900</name>
</gene>
<dbReference type="EMBL" id="BLXT01004871">
    <property type="protein sequence ID" value="GFO17664.1"/>
    <property type="molecule type" value="Genomic_DNA"/>
</dbReference>
<protein>
    <submittedName>
        <fullName evidence="1">Uncharacterized protein</fullName>
    </submittedName>
</protein>
<dbReference type="AlphaFoldDB" id="A0AAV4BFN2"/>
<feature type="non-terminal residue" evidence="1">
    <location>
        <position position="1"/>
    </location>
</feature>
<reference evidence="1 2" key="1">
    <citation type="journal article" date="2021" name="Elife">
        <title>Chloroplast acquisition without the gene transfer in kleptoplastic sea slugs, Plakobranchus ocellatus.</title>
        <authorList>
            <person name="Maeda T."/>
            <person name="Takahashi S."/>
            <person name="Yoshida T."/>
            <person name="Shimamura S."/>
            <person name="Takaki Y."/>
            <person name="Nagai Y."/>
            <person name="Toyoda A."/>
            <person name="Suzuki Y."/>
            <person name="Arimoto A."/>
            <person name="Ishii H."/>
            <person name="Satoh N."/>
            <person name="Nishiyama T."/>
            <person name="Hasebe M."/>
            <person name="Maruyama T."/>
            <person name="Minagawa J."/>
            <person name="Obokata J."/>
            <person name="Shigenobu S."/>
        </authorList>
    </citation>
    <scope>NUCLEOTIDE SEQUENCE [LARGE SCALE GENOMIC DNA]</scope>
</reference>
<name>A0AAV4BFN2_9GAST</name>
<comment type="caution">
    <text evidence="1">The sequence shown here is derived from an EMBL/GenBank/DDBJ whole genome shotgun (WGS) entry which is preliminary data.</text>
</comment>
<keyword evidence="2" id="KW-1185">Reference proteome</keyword>
<sequence>REKPPEDTEGLVRPSALEFKFNNKPPKLDEINSAVKKARALLAISTIRDQHLTSTVESIETKSKQVHKKVAGVPHCVTHIAVYCLKVKLRLPFDVKSRRVQVRKS</sequence>
<proteinExistence type="predicted"/>